<dbReference type="InterPro" id="IPR032401">
    <property type="entry name" value="EDC4_WD40"/>
</dbReference>
<reference evidence="9" key="1">
    <citation type="submission" date="2011-07" db="EMBL/GenBank/DDBJ databases">
        <authorList>
            <consortium name="Caenorhabditis brenneri Sequencing and Analysis Consortium"/>
            <person name="Wilson R.K."/>
        </authorList>
    </citation>
    <scope>NUCLEOTIDE SEQUENCE [LARGE SCALE GENOMIC DNA]</scope>
    <source>
        <strain evidence="9">PB2801</strain>
    </source>
</reference>
<dbReference type="InterPro" id="IPR044938">
    <property type="entry name" value="EDC4_C_sf"/>
</dbReference>
<evidence type="ECO:0000256" key="1">
    <source>
        <dbReference type="ARBA" id="ARBA00004496"/>
    </source>
</evidence>
<keyword evidence="4" id="KW-0677">Repeat</keyword>
<dbReference type="eggNOG" id="KOG1916">
    <property type="taxonomic scope" value="Eukaryota"/>
</dbReference>
<evidence type="ECO:0000313" key="9">
    <source>
        <dbReference type="Proteomes" id="UP000008068"/>
    </source>
</evidence>
<accession>G0PHR4</accession>
<feature type="domain" description="FHA" evidence="7">
    <location>
        <begin position="28"/>
        <end position="87"/>
    </location>
</feature>
<comment type="subcellular location">
    <subcellularLocation>
        <location evidence="1">Cytoplasm</location>
    </subcellularLocation>
</comment>
<organism evidence="9">
    <name type="scientific">Caenorhabditis brenneri</name>
    <name type="common">Nematode worm</name>
    <dbReference type="NCBI Taxonomy" id="135651"/>
    <lineage>
        <taxon>Eukaryota</taxon>
        <taxon>Metazoa</taxon>
        <taxon>Ecdysozoa</taxon>
        <taxon>Nematoda</taxon>
        <taxon>Chromadorea</taxon>
        <taxon>Rhabditida</taxon>
        <taxon>Rhabditina</taxon>
        <taxon>Rhabditomorpha</taxon>
        <taxon>Rhabditoidea</taxon>
        <taxon>Rhabditidae</taxon>
        <taxon>Peloderinae</taxon>
        <taxon>Caenorhabditis</taxon>
    </lineage>
</organism>
<dbReference type="OrthoDB" id="21128at2759"/>
<dbReference type="Pfam" id="PF16529">
    <property type="entry name" value="Ge1_WD40"/>
    <property type="match status" value="1"/>
</dbReference>
<feature type="region of interest" description="Disordered" evidence="6">
    <location>
        <begin position="461"/>
        <end position="491"/>
    </location>
</feature>
<dbReference type="PANTHER" id="PTHR15598:SF5">
    <property type="entry name" value="ENHANCER OF MRNA-DECAPPING PROTEIN 4"/>
    <property type="match status" value="1"/>
</dbReference>
<dbReference type="InterPro" id="IPR049404">
    <property type="entry name" value="EDC4_C"/>
</dbReference>
<feature type="compositionally biased region" description="Acidic residues" evidence="6">
    <location>
        <begin position="474"/>
        <end position="487"/>
    </location>
</feature>
<feature type="non-terminal residue" evidence="8">
    <location>
        <position position="913"/>
    </location>
</feature>
<keyword evidence="3" id="KW-0853">WD repeat</keyword>
<dbReference type="PANTHER" id="PTHR15598">
    <property type="entry name" value="ENHANCER OF MRNA-DECAPPING PROTEIN 4"/>
    <property type="match status" value="1"/>
</dbReference>
<name>G0PHR4_CAEBE</name>
<dbReference type="InterPro" id="IPR000253">
    <property type="entry name" value="FHA_dom"/>
</dbReference>
<dbReference type="InterPro" id="IPR045152">
    <property type="entry name" value="EDC4-like"/>
</dbReference>
<evidence type="ECO:0000313" key="8">
    <source>
        <dbReference type="EMBL" id="EGT56904.1"/>
    </source>
</evidence>
<evidence type="ECO:0000256" key="6">
    <source>
        <dbReference type="SAM" id="MobiDB-lite"/>
    </source>
</evidence>
<dbReference type="FunFam" id="1.10.220.100:FF:000002">
    <property type="entry name" value="Yeast Enhancer of DeCapping homolog"/>
    <property type="match status" value="1"/>
</dbReference>
<dbReference type="Gene3D" id="1.10.220.100">
    <property type="entry name" value="conserved c-terminal region of ge- 1"/>
    <property type="match status" value="1"/>
</dbReference>
<dbReference type="Pfam" id="PF21289">
    <property type="entry name" value="EDC4_C"/>
    <property type="match status" value="1"/>
</dbReference>
<sequence>MAESHGLQSPDVVMEKYAISREKSSIGFELGSNVTVQLSAPSDVDNGRERDSSNVHTKLIMDHKGDIQYLRGRILATNGPIVGFRSMHESVGESLNLINFQTKQRHRFKVYMYSSLDFPFRTIDIAFAHHHKFLAVLNADLSLFIFEVSDSCEPVKYLSITNWPVYHSNGTDDQPRLSWCPYVQVDDEEDEPSYMVAVYVVSLTKLVLFHSFVIQGPQLYIVNIGVLKDADLGNDIDFEDARKEEGGLYSHRFNDHSESKSSRISAVCIAPDSTAVAIARTEGPVQFFTFNEEKNTLNEAHCFEPRGFAKSGLIDDLIFLDDFSPDRKSLQFWRSCVVVSDNGHKVALYECQGWRCLGRIRFETTRAINKFISIPDPSSNFVHLLDVDGMVSFVLKRTCFSRTHFSRTNNDPDCFQNVYTIEIINPFLLDEQPHFVGITQTSFCHPIFSLAPISSNTFENADDSGDDLFNNGSNDEDADDESIDSESGESKIKHAKSRRYFVAMGKRSMVELQLTLKQHIPSPIGTIAESSEKEPSPSVYVDTEEPSNSHATQGLLMPAVETNAPLLSVETINRKLDDVIAAIGRIEMERKENNDRMVQQIITALDENIRLREGYMLNRIEQLCESGRLDTLAALRSGIMSLNEQIDAAVRTNSLETAEYISQRVGSSARNALTECILPSFERSCEVLFERLNEHFRHGINEYLASTNQLIQGTVMTTMQMASQTQQQKNDAERIAFMHLIETNPEGALEAALNKANESLLEFVCSKINPEKILIPGNTKLSQGCLLALLSQFTASLNRDRDLKFKWIELVIPEIDINHPEITHLVAPVAQKLLMTLQEVIDNSTDESVRRYIRLLFQMTRSSLLQPPTPSQRTCEFSSLIIFFLCHTSSSYFCAYQVPVRTFATVIRPIDPL</sequence>
<keyword evidence="9" id="KW-1185">Reference proteome</keyword>
<dbReference type="GO" id="GO:0031087">
    <property type="term" value="P:deadenylation-independent decapping of nuclear-transcribed mRNA"/>
    <property type="evidence" value="ECO:0007669"/>
    <property type="project" value="InterPro"/>
</dbReference>
<dbReference type="PROSITE" id="PS50006">
    <property type="entry name" value="FHA_DOMAIN"/>
    <property type="match status" value="1"/>
</dbReference>
<evidence type="ECO:0000259" key="7">
    <source>
        <dbReference type="PROSITE" id="PS50006"/>
    </source>
</evidence>
<gene>
    <name evidence="8" type="ORF">CAEBREN_31868</name>
</gene>
<dbReference type="AlphaFoldDB" id="G0PHR4"/>
<keyword evidence="5" id="KW-0175">Coiled coil</keyword>
<evidence type="ECO:0000256" key="4">
    <source>
        <dbReference type="ARBA" id="ARBA00022737"/>
    </source>
</evidence>
<dbReference type="Proteomes" id="UP000008068">
    <property type="component" value="Unassembled WGS sequence"/>
</dbReference>
<dbReference type="EMBL" id="GL380500">
    <property type="protein sequence ID" value="EGT56904.1"/>
    <property type="molecule type" value="Genomic_DNA"/>
</dbReference>
<evidence type="ECO:0000256" key="3">
    <source>
        <dbReference type="ARBA" id="ARBA00022574"/>
    </source>
</evidence>
<dbReference type="GO" id="GO:0000932">
    <property type="term" value="C:P-body"/>
    <property type="evidence" value="ECO:0007669"/>
    <property type="project" value="TreeGrafter"/>
</dbReference>
<evidence type="ECO:0000256" key="2">
    <source>
        <dbReference type="ARBA" id="ARBA00022490"/>
    </source>
</evidence>
<dbReference type="InParanoid" id="G0PHR4"/>
<feature type="region of interest" description="Disordered" evidence="6">
    <location>
        <begin position="527"/>
        <end position="551"/>
    </location>
</feature>
<dbReference type="STRING" id="135651.G0PHR4"/>
<dbReference type="HOGENOM" id="CLU_350634_0_0_1"/>
<protein>
    <recommendedName>
        <fullName evidence="7">FHA domain-containing protein</fullName>
    </recommendedName>
</protein>
<keyword evidence="2" id="KW-0963">Cytoplasm</keyword>
<proteinExistence type="predicted"/>
<evidence type="ECO:0000256" key="5">
    <source>
        <dbReference type="ARBA" id="ARBA00023054"/>
    </source>
</evidence>
<dbReference type="SUPFAM" id="SSF69322">
    <property type="entry name" value="Tricorn protease domain 2"/>
    <property type="match status" value="1"/>
</dbReference>